<dbReference type="RefSeq" id="WP_232595651.1">
    <property type="nucleotide sequence ID" value="NZ_BSPD01000059.1"/>
</dbReference>
<dbReference type="SUPFAM" id="SSF52833">
    <property type="entry name" value="Thioredoxin-like"/>
    <property type="match status" value="1"/>
</dbReference>
<dbReference type="CDD" id="cd03020">
    <property type="entry name" value="DsbA_DsbC_DsbG"/>
    <property type="match status" value="1"/>
</dbReference>
<evidence type="ECO:0000256" key="7">
    <source>
        <dbReference type="RuleBase" id="RU364038"/>
    </source>
</evidence>
<dbReference type="Gene3D" id="3.40.30.10">
    <property type="entry name" value="Glutaredoxin"/>
    <property type="match status" value="1"/>
</dbReference>
<keyword evidence="11" id="KW-1185">Reference proteome</keyword>
<sequence length="269" mass="29332">MKFNQKRAWFKRTVIAASIGVLGSGVVSLSAMAGDVKDSVTKTITDKLGKARPELKVSDISSSPIDGLYKVSVDGGPILFVSEDGEYMIASDMYQIIAGGFVNLQEQERQEKRKEVVAKLDPKDMIVFDPKGEIKGVVNVFTDVDCGYCQKLHREVPELNELGISVRYLAYPRAGLKSNSYTKIASAWCASDKQEAMTKLKNRQEIDVNVCEDNPVADHFALGGELGVRGTPALLLADGTLLPGYLPAKELASRMGIEVTDKDKVADKK</sequence>
<evidence type="ECO:0000259" key="9">
    <source>
        <dbReference type="Pfam" id="PF13098"/>
    </source>
</evidence>
<dbReference type="InterPro" id="IPR018950">
    <property type="entry name" value="DiS-bond_isomerase_DsbC/G_N"/>
</dbReference>
<accession>A0AA37WP15</accession>
<proteinExistence type="inferred from homology"/>
<dbReference type="PANTHER" id="PTHR35272">
    <property type="entry name" value="THIOL:DISULFIDE INTERCHANGE PROTEIN DSBC-RELATED"/>
    <property type="match status" value="1"/>
</dbReference>
<dbReference type="SUPFAM" id="SSF54423">
    <property type="entry name" value="DsbC/DsbG N-terminal domain-like"/>
    <property type="match status" value="1"/>
</dbReference>
<evidence type="ECO:0000256" key="2">
    <source>
        <dbReference type="ARBA" id="ARBA00009813"/>
    </source>
</evidence>
<evidence type="ECO:0000256" key="1">
    <source>
        <dbReference type="ARBA" id="ARBA00004418"/>
    </source>
</evidence>
<comment type="similarity">
    <text evidence="2 7">Belongs to the thioredoxin family. DsbC subfamily.</text>
</comment>
<keyword evidence="5" id="KW-1015">Disulfide bond</keyword>
<evidence type="ECO:0000256" key="3">
    <source>
        <dbReference type="ARBA" id="ARBA00022729"/>
    </source>
</evidence>
<keyword evidence="4 7" id="KW-0574">Periplasm</keyword>
<evidence type="ECO:0000259" key="8">
    <source>
        <dbReference type="Pfam" id="PF10411"/>
    </source>
</evidence>
<name>A0AA37WP15_9GAMM</name>
<feature type="signal peptide" evidence="7">
    <location>
        <begin position="1"/>
        <end position="33"/>
    </location>
</feature>
<feature type="domain" description="Disulphide bond isomerase DsbC/G N-terminal" evidence="8">
    <location>
        <begin position="41"/>
        <end position="103"/>
    </location>
</feature>
<keyword evidence="6 7" id="KW-0676">Redox-active center</keyword>
<evidence type="ECO:0000256" key="4">
    <source>
        <dbReference type="ARBA" id="ARBA00022764"/>
    </source>
</evidence>
<dbReference type="InterPro" id="IPR051470">
    <property type="entry name" value="Thiol:disulfide_interchange"/>
</dbReference>
<dbReference type="AlphaFoldDB" id="A0AA37WP15"/>
<evidence type="ECO:0000256" key="6">
    <source>
        <dbReference type="ARBA" id="ARBA00023284"/>
    </source>
</evidence>
<dbReference type="PANTHER" id="PTHR35272:SF3">
    <property type="entry name" value="THIOL:DISULFIDE INTERCHANGE PROTEIN DSBC"/>
    <property type="match status" value="1"/>
</dbReference>
<dbReference type="Gene3D" id="3.10.450.70">
    <property type="entry name" value="Disulphide bond isomerase, DsbC/G, N-terminal"/>
    <property type="match status" value="1"/>
</dbReference>
<dbReference type="Pfam" id="PF10411">
    <property type="entry name" value="DsbC_N"/>
    <property type="match status" value="1"/>
</dbReference>
<evidence type="ECO:0000256" key="5">
    <source>
        <dbReference type="ARBA" id="ARBA00023157"/>
    </source>
</evidence>
<organism evidence="10 11">
    <name type="scientific">Marinibactrum halimedae</name>
    <dbReference type="NCBI Taxonomy" id="1444977"/>
    <lineage>
        <taxon>Bacteria</taxon>
        <taxon>Pseudomonadati</taxon>
        <taxon>Pseudomonadota</taxon>
        <taxon>Gammaproteobacteria</taxon>
        <taxon>Cellvibrionales</taxon>
        <taxon>Cellvibrionaceae</taxon>
        <taxon>Marinibactrum</taxon>
    </lineage>
</organism>
<dbReference type="InterPro" id="IPR012336">
    <property type="entry name" value="Thioredoxin-like_fold"/>
</dbReference>
<dbReference type="InterPro" id="IPR009094">
    <property type="entry name" value="DiS-bond_isomerase_DsbC/G_N_sf"/>
</dbReference>
<comment type="caution">
    <text evidence="10">The sequence shown here is derived from an EMBL/GenBank/DDBJ whole genome shotgun (WGS) entry which is preliminary data.</text>
</comment>
<comment type="function">
    <text evidence="7">Required for disulfide bond formation in some periplasmic proteins. Acts by transferring its disulfide bond to other proteins and is reduced in the process.</text>
</comment>
<keyword evidence="3 7" id="KW-0732">Signal</keyword>
<dbReference type="InterPro" id="IPR036249">
    <property type="entry name" value="Thioredoxin-like_sf"/>
</dbReference>
<dbReference type="Proteomes" id="UP001156870">
    <property type="component" value="Unassembled WGS sequence"/>
</dbReference>
<reference evidence="10 11" key="1">
    <citation type="journal article" date="2014" name="Int. J. Syst. Evol. Microbiol.">
        <title>Complete genome sequence of Corynebacterium casei LMG S-19264T (=DSM 44701T), isolated from a smear-ripened cheese.</title>
        <authorList>
            <consortium name="US DOE Joint Genome Institute (JGI-PGF)"/>
            <person name="Walter F."/>
            <person name="Albersmeier A."/>
            <person name="Kalinowski J."/>
            <person name="Ruckert C."/>
        </authorList>
    </citation>
    <scope>NUCLEOTIDE SEQUENCE [LARGE SCALE GENOMIC DNA]</scope>
    <source>
        <strain evidence="10 11">NBRC 110095</strain>
    </source>
</reference>
<comment type="subcellular location">
    <subcellularLocation>
        <location evidence="1 7">Periplasm</location>
    </subcellularLocation>
</comment>
<dbReference type="Pfam" id="PF13098">
    <property type="entry name" value="Thioredoxin_2"/>
    <property type="match status" value="1"/>
</dbReference>
<feature type="chain" id="PRO_5041481394" description="Thiol:disulfide interchange protein" evidence="7">
    <location>
        <begin position="34"/>
        <end position="269"/>
    </location>
</feature>
<dbReference type="EMBL" id="BSPD01000059">
    <property type="protein sequence ID" value="GLS26736.1"/>
    <property type="molecule type" value="Genomic_DNA"/>
</dbReference>
<evidence type="ECO:0000313" key="11">
    <source>
        <dbReference type="Proteomes" id="UP001156870"/>
    </source>
</evidence>
<dbReference type="GO" id="GO:0042597">
    <property type="term" value="C:periplasmic space"/>
    <property type="evidence" value="ECO:0007669"/>
    <property type="project" value="UniProtKB-SubCell"/>
</dbReference>
<protein>
    <recommendedName>
        <fullName evidence="7">Thiol:disulfide interchange protein</fullName>
    </recommendedName>
</protein>
<feature type="domain" description="Thioredoxin-like fold" evidence="9">
    <location>
        <begin position="131"/>
        <end position="253"/>
    </location>
</feature>
<dbReference type="InterPro" id="IPR033954">
    <property type="entry name" value="DiS-bond_Isoase_DsbC/G"/>
</dbReference>
<gene>
    <name evidence="10" type="primary">dsbC</name>
    <name evidence="10" type="ORF">GCM10007877_24540</name>
</gene>
<evidence type="ECO:0000313" key="10">
    <source>
        <dbReference type="EMBL" id="GLS26736.1"/>
    </source>
</evidence>